<dbReference type="Proteomes" id="UP001148018">
    <property type="component" value="Unassembled WGS sequence"/>
</dbReference>
<feature type="compositionally biased region" description="Acidic residues" evidence="1">
    <location>
        <begin position="509"/>
        <end position="521"/>
    </location>
</feature>
<evidence type="ECO:0000256" key="1">
    <source>
        <dbReference type="SAM" id="MobiDB-lite"/>
    </source>
</evidence>
<proteinExistence type="predicted"/>
<evidence type="ECO:0000313" key="3">
    <source>
        <dbReference type="EMBL" id="KAJ3604350.1"/>
    </source>
</evidence>
<keyword evidence="4" id="KW-1185">Reference proteome</keyword>
<name>A0A9Q0EBS6_9TELE</name>
<dbReference type="EMBL" id="JANIIK010000044">
    <property type="protein sequence ID" value="KAJ3604350.1"/>
    <property type="molecule type" value="Genomic_DNA"/>
</dbReference>
<dbReference type="OrthoDB" id="5985989at2759"/>
<organism evidence="3 4">
    <name type="scientific">Muraenolepis orangiensis</name>
    <name type="common">Patagonian moray cod</name>
    <dbReference type="NCBI Taxonomy" id="630683"/>
    <lineage>
        <taxon>Eukaryota</taxon>
        <taxon>Metazoa</taxon>
        <taxon>Chordata</taxon>
        <taxon>Craniata</taxon>
        <taxon>Vertebrata</taxon>
        <taxon>Euteleostomi</taxon>
        <taxon>Actinopterygii</taxon>
        <taxon>Neopterygii</taxon>
        <taxon>Teleostei</taxon>
        <taxon>Neoteleostei</taxon>
        <taxon>Acanthomorphata</taxon>
        <taxon>Zeiogadaria</taxon>
        <taxon>Gadariae</taxon>
        <taxon>Gadiformes</taxon>
        <taxon>Muraenolepidoidei</taxon>
        <taxon>Muraenolepididae</taxon>
        <taxon>Muraenolepis</taxon>
    </lineage>
</organism>
<feature type="region of interest" description="Disordered" evidence="1">
    <location>
        <begin position="492"/>
        <end position="528"/>
    </location>
</feature>
<comment type="caution">
    <text evidence="3">The sequence shown here is derived from an EMBL/GenBank/DDBJ whole genome shotgun (WGS) entry which is preliminary data.</text>
</comment>
<sequence length="700" mass="78088">MATARKRRELFTILETSADAETTTACDKSQESPLNLSADVKWFEIPFRKPDSDEEEDDEAGEREEGDGGEGENGSANTAAAAAEAADTASFIAGGGCNIILVTGNGIKHEEEEYTEDCYYATSNNCSDTTSNDSDIDFSDLEEEERTSFFSFDDDLDEDCTSPDFWGEPDQVISIEQFSALSGPQHSLGDDADTRDYFRLLFPDSLFEHMVEQTNNYALYRQRMSGKSDPHWHPTDLREMKAYVGLNILMGINQLPDSGMYWASDIFIGNAGFKKTMTARRFEKLTQYLQLCDRESEPVRGERGYDGLFKIRPLLDVLDNTMWDAYIPNRCLTIDKCGISAKGRFSPTQYMSSKPIKKGLTVWMLCDSRSGYCHRARIYVGKPSQDVATASLGYRVVTSLVRGLEGQYHHLFMDGFFTSVPLLQRLLRDGLYACGPTQPGRRGYPEVLCPRNVGKLSPGEFYQCQRGNLVATVTRDAMVVSCLSTNSAPGIVGIGPGQQQPPPLHGEGEADGEVEEGDSDGAEGSGSSGLSLGASLGASMGLPRPLPLMLYQENMRGVGLCDQLRECYQVGRPCKRWWRYFLWFFVNLCIVDAYIILKECRGGAPPAGFSGKQFTQRHFRVRLAQQLIGDYQGARGMERAARKRHADSPIEYGHRLERMSERSRRCRNCTNKGLRHESVFGCKICNVHLCRGGCFSEFHK</sequence>
<feature type="compositionally biased region" description="Acidic residues" evidence="1">
    <location>
        <begin position="52"/>
        <end position="70"/>
    </location>
</feature>
<dbReference type="AlphaFoldDB" id="A0A9Q0EBS6"/>
<dbReference type="PANTHER" id="PTHR46599">
    <property type="entry name" value="PIGGYBAC TRANSPOSABLE ELEMENT-DERIVED PROTEIN 4"/>
    <property type="match status" value="1"/>
</dbReference>
<accession>A0A9Q0EBS6</accession>
<gene>
    <name evidence="3" type="ORF">NHX12_029091</name>
</gene>
<protein>
    <recommendedName>
        <fullName evidence="2">PiggyBac transposable element-derived protein domain-containing protein</fullName>
    </recommendedName>
</protein>
<reference evidence="3" key="1">
    <citation type="submission" date="2022-07" db="EMBL/GenBank/DDBJ databases">
        <title>Chromosome-level genome of Muraenolepis orangiensis.</title>
        <authorList>
            <person name="Kim J."/>
        </authorList>
    </citation>
    <scope>NUCLEOTIDE SEQUENCE</scope>
    <source>
        <strain evidence="3">KU_S4_2022</strain>
        <tissue evidence="3">Muscle</tissue>
    </source>
</reference>
<feature type="domain" description="PiggyBac transposable element-derived protein" evidence="2">
    <location>
        <begin position="195"/>
        <end position="487"/>
    </location>
</feature>
<evidence type="ECO:0000313" key="4">
    <source>
        <dbReference type="Proteomes" id="UP001148018"/>
    </source>
</evidence>
<evidence type="ECO:0000259" key="2">
    <source>
        <dbReference type="Pfam" id="PF13843"/>
    </source>
</evidence>
<dbReference type="InterPro" id="IPR029526">
    <property type="entry name" value="PGBD"/>
</dbReference>
<dbReference type="Pfam" id="PF13843">
    <property type="entry name" value="DDE_Tnp_1_7"/>
    <property type="match status" value="1"/>
</dbReference>
<feature type="region of interest" description="Disordered" evidence="1">
    <location>
        <begin position="45"/>
        <end position="81"/>
    </location>
</feature>
<dbReference type="PANTHER" id="PTHR46599:SF2">
    <property type="entry name" value="PIGGYBAC TRANSPOSABLE ELEMENT-DERIVED PROTEIN 4-LIKE"/>
    <property type="match status" value="1"/>
</dbReference>